<accession>A0ACC3YZR1</accession>
<proteinExistence type="predicted"/>
<keyword evidence="2" id="KW-1185">Reference proteome</keyword>
<name>A0ACC3YZR1_COLTU</name>
<gene>
    <name evidence="1" type="ORF">CTRU02_209073</name>
</gene>
<organism evidence="1 2">
    <name type="scientific">Colletotrichum truncatum</name>
    <name type="common">Anthracnose fungus</name>
    <name type="synonym">Colletotrichum capsici</name>
    <dbReference type="NCBI Taxonomy" id="5467"/>
    <lineage>
        <taxon>Eukaryota</taxon>
        <taxon>Fungi</taxon>
        <taxon>Dikarya</taxon>
        <taxon>Ascomycota</taxon>
        <taxon>Pezizomycotina</taxon>
        <taxon>Sordariomycetes</taxon>
        <taxon>Hypocreomycetidae</taxon>
        <taxon>Glomerellales</taxon>
        <taxon>Glomerellaceae</taxon>
        <taxon>Colletotrichum</taxon>
        <taxon>Colletotrichum truncatum species complex</taxon>
    </lineage>
</organism>
<reference evidence="1 2" key="1">
    <citation type="journal article" date="2020" name="Phytopathology">
        <title>Genome Sequence Resources of Colletotrichum truncatum, C. plurivorum, C. musicola, and C. sojae: Four Species Pathogenic to Soybean (Glycine max).</title>
        <authorList>
            <person name="Rogerio F."/>
            <person name="Boufleur T.R."/>
            <person name="Ciampi-Guillardi M."/>
            <person name="Sukno S.A."/>
            <person name="Thon M.R."/>
            <person name="Massola Junior N.S."/>
            <person name="Baroncelli R."/>
        </authorList>
    </citation>
    <scope>NUCLEOTIDE SEQUENCE [LARGE SCALE GENOMIC DNA]</scope>
    <source>
        <strain evidence="1 2">CMES1059</strain>
    </source>
</reference>
<dbReference type="Proteomes" id="UP000805649">
    <property type="component" value="Unassembled WGS sequence"/>
</dbReference>
<sequence length="256" mass="27671">MIDSSATTNLLCIIPISTTGMTDSLSRLYPSTPGVAITFIDGRDLDECPPCIENHEQALSSTEAVLPRVTSYLNSHAVDGVLVCCFSDHPLVYALQEKFQLPITGIFQAALEEATEDGEKFGIVTTAHAWEDILTVSVKELGFQKHSAGVASTGLGVLELESLDRQTVLERIATSSKRLIDNETKSIILGCAGMTALEHDIQQVLPSPIKTIDGVRSGIRTLTRLAQKRSGLESGRHTKAYEGDLRRSEGADFLVS</sequence>
<comment type="caution">
    <text evidence="1">The sequence shown here is derived from an EMBL/GenBank/DDBJ whole genome shotgun (WGS) entry which is preliminary data.</text>
</comment>
<evidence type="ECO:0000313" key="2">
    <source>
        <dbReference type="Proteomes" id="UP000805649"/>
    </source>
</evidence>
<dbReference type="EMBL" id="VUJX02000005">
    <property type="protein sequence ID" value="KAL0936857.1"/>
    <property type="molecule type" value="Genomic_DNA"/>
</dbReference>
<protein>
    <submittedName>
        <fullName evidence="1">Hydantoin racemase</fullName>
    </submittedName>
</protein>
<evidence type="ECO:0000313" key="1">
    <source>
        <dbReference type="EMBL" id="KAL0936857.1"/>
    </source>
</evidence>